<evidence type="ECO:0000256" key="3">
    <source>
        <dbReference type="ARBA" id="ARBA00022737"/>
    </source>
</evidence>
<dbReference type="GO" id="GO:0008270">
    <property type="term" value="F:zinc ion binding"/>
    <property type="evidence" value="ECO:0007669"/>
    <property type="project" value="UniProtKB-KW"/>
</dbReference>
<dbReference type="PROSITE" id="PS50157">
    <property type="entry name" value="ZINC_FINGER_C2H2_2"/>
    <property type="match status" value="4"/>
</dbReference>
<evidence type="ECO:0000256" key="6">
    <source>
        <dbReference type="ARBA" id="ARBA00023125"/>
    </source>
</evidence>
<evidence type="ECO:0000256" key="2">
    <source>
        <dbReference type="ARBA" id="ARBA00022723"/>
    </source>
</evidence>
<evidence type="ECO:0000259" key="11">
    <source>
        <dbReference type="PROSITE" id="PS50805"/>
    </source>
</evidence>
<keyword evidence="5" id="KW-0862">Zinc</keyword>
<feature type="domain" description="C2H2-type" evidence="10">
    <location>
        <begin position="437"/>
        <end position="464"/>
    </location>
</feature>
<dbReference type="PROSITE" id="PS00028">
    <property type="entry name" value="ZINC_FINGER_C2H2_1"/>
    <property type="match status" value="4"/>
</dbReference>
<dbReference type="SUPFAM" id="SSF109640">
    <property type="entry name" value="KRAB domain (Kruppel-associated box)"/>
    <property type="match status" value="1"/>
</dbReference>
<dbReference type="SMART" id="SM00355">
    <property type="entry name" value="ZnF_C2H2"/>
    <property type="match status" value="4"/>
</dbReference>
<dbReference type="Pfam" id="PF01352">
    <property type="entry name" value="KRAB"/>
    <property type="match status" value="1"/>
</dbReference>
<feature type="domain" description="KRAB" evidence="11">
    <location>
        <begin position="130"/>
        <end position="201"/>
    </location>
</feature>
<accession>G5AMM0</accession>
<comment type="subcellular location">
    <subcellularLocation>
        <location evidence="1">Nucleus</location>
    </subcellularLocation>
</comment>
<dbReference type="InParanoid" id="G5AMM0"/>
<dbReference type="PANTHER" id="PTHR24381">
    <property type="entry name" value="ZINC FINGER PROTEIN"/>
    <property type="match status" value="1"/>
</dbReference>
<dbReference type="Pfam" id="PF00096">
    <property type="entry name" value="zf-C2H2"/>
    <property type="match status" value="3"/>
</dbReference>
<dbReference type="InterPro" id="IPR001909">
    <property type="entry name" value="KRAB"/>
</dbReference>
<name>G5AMM0_HETGA</name>
<dbReference type="InterPro" id="IPR013087">
    <property type="entry name" value="Znf_C2H2_type"/>
</dbReference>
<evidence type="ECO:0000256" key="9">
    <source>
        <dbReference type="SAM" id="MobiDB-lite"/>
    </source>
</evidence>
<dbReference type="InterPro" id="IPR036236">
    <property type="entry name" value="Znf_C2H2_sf"/>
</dbReference>
<feature type="domain" description="C2H2-type" evidence="10">
    <location>
        <begin position="467"/>
        <end position="494"/>
    </location>
</feature>
<protein>
    <submittedName>
        <fullName evidence="12">Protein ZNF783</fullName>
    </submittedName>
</protein>
<dbReference type="AlphaFoldDB" id="G5AMM0"/>
<sequence>MGDQHPSTPCPSPLPATKKSSYLYSTEITLWTVVAAIQAVEQKVDSCLARLLALEGRAGTAEKKLADCEKTAVELGNQLEGKWAVLGTLLQEYGLLQQRLENMENLLRNRNFWILRLPPGSKGEVPKVPVTFSDVAVYFSEQEWGELEDWQKELYKHVMRGNYETLVSLDYAISKPDILAQMERGEEPCPCPTAPWSQDKGSREAATHPRTQDCDPCPERVASPTQEEARGGLGPVQQQAEEAGVTPAGPGTGPPASHRVWPSVKPERAEGKPPASPHRDILSGVGPGGSPVVIKTEALPKDKTVPEELFLGSPSQTKCGIPKRPRNQTGGLTLHCGQTLPQPLGAVGEPPQLLPHRPREQAFPCPDCGQSFRLKINLTIHRQSHAQEEGGSHATLEPGEVAVPGPVICWLPEEPRGHRALAARALAGQKPAGTKMYHCSECLRCFQHRKSLVLHQRLHTDDNQDWFTCPYCSKAFRWPSEFFRHKRIHTGHRPYQCSQCGQAFNRNHHLAVHMQTHTRAQEPLQGPGHMEEG</sequence>
<keyword evidence="4 8" id="KW-0863">Zinc-finger</keyword>
<dbReference type="CDD" id="cd07765">
    <property type="entry name" value="KRAB_A-box"/>
    <property type="match status" value="1"/>
</dbReference>
<keyword evidence="2" id="KW-0479">Metal-binding</keyword>
<organism evidence="12 13">
    <name type="scientific">Heterocephalus glaber</name>
    <name type="common">Naked mole rat</name>
    <dbReference type="NCBI Taxonomy" id="10181"/>
    <lineage>
        <taxon>Eukaryota</taxon>
        <taxon>Metazoa</taxon>
        <taxon>Chordata</taxon>
        <taxon>Craniata</taxon>
        <taxon>Vertebrata</taxon>
        <taxon>Euteleostomi</taxon>
        <taxon>Mammalia</taxon>
        <taxon>Eutheria</taxon>
        <taxon>Euarchontoglires</taxon>
        <taxon>Glires</taxon>
        <taxon>Rodentia</taxon>
        <taxon>Hystricomorpha</taxon>
        <taxon>Bathyergidae</taxon>
        <taxon>Heterocephalus</taxon>
    </lineage>
</organism>
<gene>
    <name evidence="12" type="ORF">GW7_03477</name>
</gene>
<dbReference type="EMBL" id="JH166004">
    <property type="protein sequence ID" value="EHA98280.1"/>
    <property type="molecule type" value="Genomic_DNA"/>
</dbReference>
<evidence type="ECO:0000313" key="13">
    <source>
        <dbReference type="Proteomes" id="UP000006813"/>
    </source>
</evidence>
<feature type="compositionally biased region" description="Basic and acidic residues" evidence="9">
    <location>
        <begin position="200"/>
        <end position="213"/>
    </location>
</feature>
<reference evidence="12 13" key="1">
    <citation type="journal article" date="2011" name="Nature">
        <title>Genome sequencing reveals insights into physiology and longevity of the naked mole rat.</title>
        <authorList>
            <person name="Kim E.B."/>
            <person name="Fang X."/>
            <person name="Fushan A.A."/>
            <person name="Huang Z."/>
            <person name="Lobanov A.V."/>
            <person name="Han L."/>
            <person name="Marino S.M."/>
            <person name="Sun X."/>
            <person name="Turanov A.A."/>
            <person name="Yang P."/>
            <person name="Yim S.H."/>
            <person name="Zhao X."/>
            <person name="Kasaikina M.V."/>
            <person name="Stoletzki N."/>
            <person name="Peng C."/>
            <person name="Polak P."/>
            <person name="Xiong Z."/>
            <person name="Kiezun A."/>
            <person name="Zhu Y."/>
            <person name="Chen Y."/>
            <person name="Kryukov G.V."/>
            <person name="Zhang Q."/>
            <person name="Peshkin L."/>
            <person name="Yang L."/>
            <person name="Bronson R.T."/>
            <person name="Buffenstein R."/>
            <person name="Wang B."/>
            <person name="Han C."/>
            <person name="Li Q."/>
            <person name="Chen L."/>
            <person name="Zhao W."/>
            <person name="Sunyaev S.R."/>
            <person name="Park T.J."/>
            <person name="Zhang G."/>
            <person name="Wang J."/>
            <person name="Gladyshev V.N."/>
        </authorList>
    </citation>
    <scope>NUCLEOTIDE SEQUENCE [LARGE SCALE GENOMIC DNA]</scope>
</reference>
<feature type="domain" description="C2H2-type" evidence="10">
    <location>
        <begin position="363"/>
        <end position="390"/>
    </location>
</feature>
<dbReference type="GO" id="GO:0005634">
    <property type="term" value="C:nucleus"/>
    <property type="evidence" value="ECO:0007669"/>
    <property type="project" value="UniProtKB-SubCell"/>
</dbReference>
<dbReference type="FunFam" id="3.30.160.60:FF:000045">
    <property type="entry name" value="ZFP69 zinc finger protein B"/>
    <property type="match status" value="1"/>
</dbReference>
<dbReference type="GO" id="GO:0000977">
    <property type="term" value="F:RNA polymerase II transcription regulatory region sequence-specific DNA binding"/>
    <property type="evidence" value="ECO:0007669"/>
    <property type="project" value="TreeGrafter"/>
</dbReference>
<evidence type="ECO:0000256" key="1">
    <source>
        <dbReference type="ARBA" id="ARBA00004123"/>
    </source>
</evidence>
<feature type="region of interest" description="Disordered" evidence="9">
    <location>
        <begin position="185"/>
        <end position="289"/>
    </location>
</feature>
<evidence type="ECO:0000259" key="10">
    <source>
        <dbReference type="PROSITE" id="PS50157"/>
    </source>
</evidence>
<dbReference type="eggNOG" id="KOG1721">
    <property type="taxonomic scope" value="Eukaryota"/>
</dbReference>
<dbReference type="Gene3D" id="3.30.160.60">
    <property type="entry name" value="Classic Zinc Finger"/>
    <property type="match status" value="4"/>
</dbReference>
<evidence type="ECO:0000256" key="4">
    <source>
        <dbReference type="ARBA" id="ARBA00022771"/>
    </source>
</evidence>
<dbReference type="SUPFAM" id="SSF57667">
    <property type="entry name" value="beta-beta-alpha zinc fingers"/>
    <property type="match status" value="2"/>
</dbReference>
<dbReference type="Gene3D" id="6.10.140.140">
    <property type="match status" value="1"/>
</dbReference>
<feature type="domain" description="C2H2-type" evidence="10">
    <location>
        <begin position="495"/>
        <end position="522"/>
    </location>
</feature>
<proteinExistence type="predicted"/>
<keyword evidence="7" id="KW-0539">Nucleus</keyword>
<dbReference type="InterPro" id="IPR036051">
    <property type="entry name" value="KRAB_dom_sf"/>
</dbReference>
<evidence type="ECO:0000256" key="8">
    <source>
        <dbReference type="PROSITE-ProRule" id="PRU00042"/>
    </source>
</evidence>
<dbReference type="PROSITE" id="PS50805">
    <property type="entry name" value="KRAB"/>
    <property type="match status" value="1"/>
</dbReference>
<evidence type="ECO:0000313" key="12">
    <source>
        <dbReference type="EMBL" id="EHA98280.1"/>
    </source>
</evidence>
<keyword evidence="6" id="KW-0238">DNA-binding</keyword>
<dbReference type="PANTHER" id="PTHR24381:SF269">
    <property type="entry name" value="ZINC FINGER PROTEIN 398"/>
    <property type="match status" value="1"/>
</dbReference>
<evidence type="ECO:0000256" key="7">
    <source>
        <dbReference type="ARBA" id="ARBA00023242"/>
    </source>
</evidence>
<feature type="compositionally biased region" description="Basic and acidic residues" evidence="9">
    <location>
        <begin position="265"/>
        <end position="281"/>
    </location>
</feature>
<dbReference type="GO" id="GO:0000981">
    <property type="term" value="F:DNA-binding transcription factor activity, RNA polymerase II-specific"/>
    <property type="evidence" value="ECO:0007669"/>
    <property type="project" value="TreeGrafter"/>
</dbReference>
<evidence type="ECO:0000256" key="5">
    <source>
        <dbReference type="ARBA" id="ARBA00022833"/>
    </source>
</evidence>
<dbReference type="FunFam" id="3.30.160.60:FF:000145">
    <property type="entry name" value="Zinc finger protein 574"/>
    <property type="match status" value="1"/>
</dbReference>
<dbReference type="Proteomes" id="UP000006813">
    <property type="component" value="Unassembled WGS sequence"/>
</dbReference>
<keyword evidence="3" id="KW-0677">Repeat</keyword>
<dbReference type="SMART" id="SM00349">
    <property type="entry name" value="KRAB"/>
    <property type="match status" value="1"/>
</dbReference>